<dbReference type="InterPro" id="IPR023198">
    <property type="entry name" value="PGP-like_dom2"/>
</dbReference>
<dbReference type="CDD" id="cd16423">
    <property type="entry name" value="HAD_BPGM-like"/>
    <property type="match status" value="1"/>
</dbReference>
<keyword evidence="3" id="KW-0479">Metal-binding</keyword>
<evidence type="ECO:0000256" key="4">
    <source>
        <dbReference type="ARBA" id="ARBA00022842"/>
    </source>
</evidence>
<dbReference type="Pfam" id="PF13419">
    <property type="entry name" value="HAD_2"/>
    <property type="match status" value="1"/>
</dbReference>
<dbReference type="SUPFAM" id="SSF56784">
    <property type="entry name" value="HAD-like"/>
    <property type="match status" value="1"/>
</dbReference>
<dbReference type="NCBIfam" id="TIGR01509">
    <property type="entry name" value="HAD-SF-IA-v3"/>
    <property type="match status" value="1"/>
</dbReference>
<dbReference type="AlphaFoldDB" id="A0A285GC92"/>
<dbReference type="InterPro" id="IPR036412">
    <property type="entry name" value="HAD-like_sf"/>
</dbReference>
<keyword evidence="7" id="KW-1185">Reference proteome</keyword>
<name>A0A285GC92_9FIRM</name>
<dbReference type="Gene3D" id="3.40.50.1000">
    <property type="entry name" value="HAD superfamily/HAD-like"/>
    <property type="match status" value="1"/>
</dbReference>
<sequence length="219" mass="24461">MTELKAVIFDMDGVIIDSEPIHYQVKQILFEKLGIEMSKEEYSAFIGSSSSEIWAALKEGYNLKESVEDLLAKQNQILIESLKSREDKTVAGIMNLLEELKKNDLKIALASSSPVKVIEVILDKLKIKEYFLETASGESFVKSKPDPEIFLYTADKLEVKSRECLVIEDSKNGVEAAKKAGMKCIGFKNPNSGDQNLSKADLIVESIEVIDMETLTDLF</sequence>
<comment type="cofactor">
    <cofactor evidence="1">
        <name>Mg(2+)</name>
        <dbReference type="ChEBI" id="CHEBI:18420"/>
    </cofactor>
</comment>
<organism evidence="6 7">
    <name type="scientific">Orenia metallireducens</name>
    <dbReference type="NCBI Taxonomy" id="1413210"/>
    <lineage>
        <taxon>Bacteria</taxon>
        <taxon>Bacillati</taxon>
        <taxon>Bacillota</taxon>
        <taxon>Clostridia</taxon>
        <taxon>Halanaerobiales</taxon>
        <taxon>Halobacteroidaceae</taxon>
        <taxon>Orenia</taxon>
    </lineage>
</organism>
<protein>
    <submittedName>
        <fullName evidence="6">Uncharacterized protein</fullName>
    </submittedName>
</protein>
<dbReference type="InterPro" id="IPR051600">
    <property type="entry name" value="Beta-PGM-like"/>
</dbReference>
<evidence type="ECO:0000256" key="5">
    <source>
        <dbReference type="ARBA" id="ARBA00023277"/>
    </source>
</evidence>
<keyword evidence="5" id="KW-0119">Carbohydrate metabolism</keyword>
<dbReference type="NCBIfam" id="TIGR01549">
    <property type="entry name" value="HAD-SF-IA-v1"/>
    <property type="match status" value="1"/>
</dbReference>
<gene>
    <name evidence="6" type="ORF">SAMN06265827_106140</name>
</gene>
<accession>A0A285GC92</accession>
<keyword evidence="4" id="KW-0460">Magnesium</keyword>
<evidence type="ECO:0000256" key="1">
    <source>
        <dbReference type="ARBA" id="ARBA00001946"/>
    </source>
</evidence>
<dbReference type="PRINTS" id="PR00413">
    <property type="entry name" value="HADHALOGNASE"/>
</dbReference>
<dbReference type="OrthoDB" id="9797743at2"/>
<dbReference type="InterPro" id="IPR006439">
    <property type="entry name" value="HAD-SF_hydro_IA"/>
</dbReference>
<evidence type="ECO:0000313" key="7">
    <source>
        <dbReference type="Proteomes" id="UP000219573"/>
    </source>
</evidence>
<dbReference type="Gene3D" id="1.10.150.240">
    <property type="entry name" value="Putative phosphatase, domain 2"/>
    <property type="match status" value="1"/>
</dbReference>
<dbReference type="Proteomes" id="UP000219573">
    <property type="component" value="Unassembled WGS sequence"/>
</dbReference>
<proteinExistence type="inferred from homology"/>
<dbReference type="GO" id="GO:0003824">
    <property type="term" value="F:catalytic activity"/>
    <property type="evidence" value="ECO:0007669"/>
    <property type="project" value="UniProtKB-ARBA"/>
</dbReference>
<dbReference type="PANTHER" id="PTHR46193:SF18">
    <property type="entry name" value="HEXITOL PHOSPHATASE B"/>
    <property type="match status" value="1"/>
</dbReference>
<dbReference type="SFLD" id="SFLDG01129">
    <property type="entry name" value="C1.5:_HAD__Beta-PGM__Phosphata"/>
    <property type="match status" value="1"/>
</dbReference>
<evidence type="ECO:0000256" key="2">
    <source>
        <dbReference type="ARBA" id="ARBA00006171"/>
    </source>
</evidence>
<dbReference type="GO" id="GO:0046872">
    <property type="term" value="F:metal ion binding"/>
    <property type="evidence" value="ECO:0007669"/>
    <property type="project" value="UniProtKB-KW"/>
</dbReference>
<evidence type="ECO:0000256" key="3">
    <source>
        <dbReference type="ARBA" id="ARBA00022723"/>
    </source>
</evidence>
<dbReference type="InterPro" id="IPR041492">
    <property type="entry name" value="HAD_2"/>
</dbReference>
<dbReference type="SFLD" id="SFLDS00003">
    <property type="entry name" value="Haloacid_Dehalogenase"/>
    <property type="match status" value="1"/>
</dbReference>
<evidence type="ECO:0000313" key="6">
    <source>
        <dbReference type="EMBL" id="SNY21199.1"/>
    </source>
</evidence>
<reference evidence="7" key="1">
    <citation type="submission" date="2017-09" db="EMBL/GenBank/DDBJ databases">
        <authorList>
            <person name="Varghese N."/>
            <person name="Submissions S."/>
        </authorList>
    </citation>
    <scope>NUCLEOTIDE SEQUENCE [LARGE SCALE GENOMIC DNA]</scope>
    <source>
        <strain evidence="7">MSL47</strain>
    </source>
</reference>
<dbReference type="SFLD" id="SFLDG01135">
    <property type="entry name" value="C1.5.6:_HAD__Beta-PGM__Phospha"/>
    <property type="match status" value="1"/>
</dbReference>
<dbReference type="RefSeq" id="WP_097017165.1">
    <property type="nucleotide sequence ID" value="NZ_OBDZ01000006.1"/>
</dbReference>
<comment type="similarity">
    <text evidence="2">Belongs to the HAD-like hydrolase superfamily. CbbY/CbbZ/Gph/YieH family.</text>
</comment>
<dbReference type="EMBL" id="OBDZ01000006">
    <property type="protein sequence ID" value="SNY21199.1"/>
    <property type="molecule type" value="Genomic_DNA"/>
</dbReference>
<dbReference type="PANTHER" id="PTHR46193">
    <property type="entry name" value="6-PHOSPHOGLUCONATE PHOSPHATASE"/>
    <property type="match status" value="1"/>
</dbReference>
<dbReference type="InterPro" id="IPR023214">
    <property type="entry name" value="HAD_sf"/>
</dbReference>